<evidence type="ECO:0000256" key="5">
    <source>
        <dbReference type="SAM" id="MobiDB-lite"/>
    </source>
</evidence>
<dbReference type="PROSITE" id="PS51090">
    <property type="entry name" value="CORTACTIN"/>
    <property type="match status" value="6"/>
</dbReference>
<dbReference type="GO" id="GO:0051015">
    <property type="term" value="F:actin filament binding"/>
    <property type="evidence" value="ECO:0007669"/>
    <property type="project" value="TreeGrafter"/>
</dbReference>
<organism evidence="7 8">
    <name type="scientific">Amphilophus citrinellus</name>
    <name type="common">Midas cichlid</name>
    <name type="synonym">Cichlasoma citrinellum</name>
    <dbReference type="NCBI Taxonomy" id="61819"/>
    <lineage>
        <taxon>Eukaryota</taxon>
        <taxon>Metazoa</taxon>
        <taxon>Chordata</taxon>
        <taxon>Craniata</taxon>
        <taxon>Vertebrata</taxon>
        <taxon>Euteleostomi</taxon>
        <taxon>Actinopterygii</taxon>
        <taxon>Neopterygii</taxon>
        <taxon>Teleostei</taxon>
        <taxon>Neoteleostei</taxon>
        <taxon>Acanthomorphata</taxon>
        <taxon>Ovalentaria</taxon>
        <taxon>Cichlomorphae</taxon>
        <taxon>Cichliformes</taxon>
        <taxon>Cichlidae</taxon>
        <taxon>New World cichlids</taxon>
        <taxon>Cichlasomatinae</taxon>
        <taxon>Heroini</taxon>
        <taxon>Amphilophus</taxon>
    </lineage>
</organism>
<evidence type="ECO:0000259" key="6">
    <source>
        <dbReference type="PROSITE" id="PS50002"/>
    </source>
</evidence>
<dbReference type="STRING" id="61819.ENSACIP00000002842"/>
<dbReference type="GO" id="GO:0030427">
    <property type="term" value="C:site of polarized growth"/>
    <property type="evidence" value="ECO:0007669"/>
    <property type="project" value="TreeGrafter"/>
</dbReference>
<dbReference type="PROSITE" id="PS50002">
    <property type="entry name" value="SH3"/>
    <property type="match status" value="1"/>
</dbReference>
<evidence type="ECO:0000313" key="8">
    <source>
        <dbReference type="Proteomes" id="UP000261340"/>
    </source>
</evidence>
<dbReference type="PANTHER" id="PTHR10829:SF5">
    <property type="entry name" value="HEMATOPOIETIC LINEAGE CELL-SPECIFIC PROTEIN"/>
    <property type="match status" value="1"/>
</dbReference>
<name>A0A3Q0QXG8_AMPCI</name>
<dbReference type="SMART" id="SM00326">
    <property type="entry name" value="SH3"/>
    <property type="match status" value="1"/>
</dbReference>
<dbReference type="PANTHER" id="PTHR10829">
    <property type="entry name" value="CORTACTIN AND DREBRIN"/>
    <property type="match status" value="1"/>
</dbReference>
<dbReference type="FunFam" id="2.30.30.40:FF:000398">
    <property type="entry name" value="Hematopoietic cell-specific Lyn substrate 1"/>
    <property type="match status" value="1"/>
</dbReference>
<feature type="region of interest" description="Disordered" evidence="5">
    <location>
        <begin position="16"/>
        <end position="45"/>
    </location>
</feature>
<dbReference type="Ensembl" id="ENSACIT00000002940.1">
    <property type="protein sequence ID" value="ENSACIP00000002842.1"/>
    <property type="gene ID" value="ENSACIG00000002215.1"/>
</dbReference>
<dbReference type="GO" id="GO:0016477">
    <property type="term" value="P:cell migration"/>
    <property type="evidence" value="ECO:0007669"/>
    <property type="project" value="TreeGrafter"/>
</dbReference>
<reference evidence="7" key="1">
    <citation type="submission" date="2025-08" db="UniProtKB">
        <authorList>
            <consortium name="Ensembl"/>
        </authorList>
    </citation>
    <scope>IDENTIFICATION</scope>
</reference>
<evidence type="ECO:0000256" key="2">
    <source>
        <dbReference type="ARBA" id="ARBA00022553"/>
    </source>
</evidence>
<proteinExistence type="predicted"/>
<dbReference type="Gene3D" id="2.30.30.40">
    <property type="entry name" value="SH3 Domains"/>
    <property type="match status" value="1"/>
</dbReference>
<dbReference type="InterPro" id="IPR001452">
    <property type="entry name" value="SH3_domain"/>
</dbReference>
<sequence length="546" mass="61524">MWKSVVGHNVNMKVAAEGDDWETDPDFENDVSEQEQRWGAKTIEGSGRKEHISVAELRNKVAEEHEQVKQKEDIPKASYGYGGKFGVEKDRMDKVAVGTDYVAQVEKHSSQKDAAKGFGGKYGVQQDRVDKVRRQADYFTVAASKPYVTKHNSAVGFEYKGEVQQHGSQKDYSKGFGGKYGVEKDKVDKAALGYDYKGQTEKHQSQKDYAKGFGGKYGVEKEKVDKAAVGYDYKGETEKHQSQKDYSKGFGGKFGVEKEKVDKAALGYDYKGETEKHQSQKDYSAGFGGRYGVQEDRMDKSAAGFSDMNSPTSAYEKTQPVEASSAGAGKLKARFESIAKASDEENRKKVEEERARRQARESREREEAKRRQQQQVHRIESKPPPVQHVDPEYNRPPPEIHRHVPEIQEMPEPEPEPDGFFCCFQEEPEYDEPPALPPRSDEFTERDAPPLPDRSADVDTDEGEYEDIGHPPPAPQPEAEDNEYEDLSGGQKAIAIYDYEGEADDEISFNPDDIIHNIEMIDEGWWKGQCHGRTGLFPAAYVQLIK</sequence>
<keyword evidence="3" id="KW-0677">Repeat</keyword>
<accession>A0A3Q0QXG8</accession>
<evidence type="ECO:0000256" key="3">
    <source>
        <dbReference type="ARBA" id="ARBA00022737"/>
    </source>
</evidence>
<keyword evidence="2" id="KW-0597">Phosphoprotein</keyword>
<dbReference type="AlphaFoldDB" id="A0A3Q0QXG8"/>
<reference evidence="7" key="2">
    <citation type="submission" date="2025-09" db="UniProtKB">
        <authorList>
            <consortium name="Ensembl"/>
        </authorList>
    </citation>
    <scope>IDENTIFICATION</scope>
</reference>
<dbReference type="InterPro" id="IPR036028">
    <property type="entry name" value="SH3-like_dom_sf"/>
</dbReference>
<feature type="region of interest" description="Disordered" evidence="5">
    <location>
        <begin position="302"/>
        <end position="488"/>
    </location>
</feature>
<feature type="domain" description="SH3" evidence="6">
    <location>
        <begin position="488"/>
        <end position="546"/>
    </location>
</feature>
<feature type="compositionally biased region" description="Basic and acidic residues" evidence="5">
    <location>
        <begin position="389"/>
        <end position="406"/>
    </location>
</feature>
<feature type="compositionally biased region" description="Acidic residues" evidence="5">
    <location>
        <begin position="17"/>
        <end position="33"/>
    </location>
</feature>
<evidence type="ECO:0000256" key="1">
    <source>
        <dbReference type="ARBA" id="ARBA00022443"/>
    </source>
</evidence>
<dbReference type="PRINTS" id="PR00452">
    <property type="entry name" value="SH3DOMAIN"/>
</dbReference>
<dbReference type="Proteomes" id="UP000261340">
    <property type="component" value="Unplaced"/>
</dbReference>
<dbReference type="GO" id="GO:0030833">
    <property type="term" value="P:regulation of actin filament polymerization"/>
    <property type="evidence" value="ECO:0007669"/>
    <property type="project" value="TreeGrafter"/>
</dbReference>
<dbReference type="GeneTree" id="ENSGT00940000158997"/>
<dbReference type="GO" id="GO:0005884">
    <property type="term" value="C:actin filament"/>
    <property type="evidence" value="ECO:0007669"/>
    <property type="project" value="TreeGrafter"/>
</dbReference>
<feature type="compositionally biased region" description="Polar residues" evidence="5">
    <location>
        <begin position="307"/>
        <end position="316"/>
    </location>
</feature>
<protein>
    <submittedName>
        <fullName evidence="7">Hematopoietic cell-specific Lyn substrate 1</fullName>
    </submittedName>
</protein>
<dbReference type="GO" id="GO:0005886">
    <property type="term" value="C:plasma membrane"/>
    <property type="evidence" value="ECO:0007669"/>
    <property type="project" value="TreeGrafter"/>
</dbReference>
<feature type="compositionally biased region" description="Basic and acidic residues" evidence="5">
    <location>
        <begin position="333"/>
        <end position="370"/>
    </location>
</feature>
<dbReference type="InterPro" id="IPR003134">
    <property type="entry name" value="Hs1_Cortactin"/>
</dbReference>
<feature type="compositionally biased region" description="Basic and acidic residues" evidence="5">
    <location>
        <begin position="439"/>
        <end position="448"/>
    </location>
</feature>
<dbReference type="GO" id="GO:0030864">
    <property type="term" value="C:cortical actin cytoskeleton"/>
    <property type="evidence" value="ECO:0007669"/>
    <property type="project" value="TreeGrafter"/>
</dbReference>
<dbReference type="Pfam" id="PF02218">
    <property type="entry name" value="HS1_rep"/>
    <property type="match status" value="7"/>
</dbReference>
<evidence type="ECO:0000256" key="4">
    <source>
        <dbReference type="PROSITE-ProRule" id="PRU00192"/>
    </source>
</evidence>
<keyword evidence="1 4" id="KW-0728">SH3 domain</keyword>
<keyword evidence="8" id="KW-1185">Reference proteome</keyword>
<dbReference type="SUPFAM" id="SSF50044">
    <property type="entry name" value="SH3-domain"/>
    <property type="match status" value="1"/>
</dbReference>
<evidence type="ECO:0000313" key="7">
    <source>
        <dbReference type="Ensembl" id="ENSACIP00000002842.1"/>
    </source>
</evidence>
<dbReference type="Pfam" id="PF00018">
    <property type="entry name" value="SH3_1"/>
    <property type="match status" value="1"/>
</dbReference>